<dbReference type="Gene3D" id="2.40.50.100">
    <property type="match status" value="1"/>
</dbReference>
<protein>
    <recommendedName>
        <fullName evidence="1">Lipoyl-binding domain-containing protein</fullName>
    </recommendedName>
</protein>
<name>A0A1L7D390_9CORY</name>
<evidence type="ECO:0000313" key="3">
    <source>
        <dbReference type="Proteomes" id="UP000185491"/>
    </source>
</evidence>
<dbReference type="InterPro" id="IPR000089">
    <property type="entry name" value="Biotin_lipoyl"/>
</dbReference>
<reference evidence="2 3" key="1">
    <citation type="submission" date="2014-08" db="EMBL/GenBank/DDBJ databases">
        <title>Complete genome sequence of Corynebacterium phocae M408/89/1(T)(=DSM 44612(T)), isolated from the common seal (Phoca vitulina).</title>
        <authorList>
            <person name="Ruckert C."/>
            <person name="Albersmeier A."/>
            <person name="Winkler A."/>
            <person name="Kalinowski J."/>
        </authorList>
    </citation>
    <scope>NUCLEOTIDE SEQUENCE [LARGE SCALE GENOMIC DNA]</scope>
    <source>
        <strain evidence="2 3">M408/89/1</strain>
    </source>
</reference>
<dbReference type="STRING" id="161895.CPHO_06610"/>
<keyword evidence="3" id="KW-1185">Reference proteome</keyword>
<dbReference type="EMBL" id="CP009249">
    <property type="protein sequence ID" value="APT92619.1"/>
    <property type="molecule type" value="Genomic_DNA"/>
</dbReference>
<dbReference type="SUPFAM" id="SSF51230">
    <property type="entry name" value="Single hybrid motif"/>
    <property type="match status" value="1"/>
</dbReference>
<accession>A0A1L7D390</accession>
<dbReference type="InterPro" id="IPR011053">
    <property type="entry name" value="Single_hybrid_motif"/>
</dbReference>
<dbReference type="Pfam" id="PF00364">
    <property type="entry name" value="Biotin_lipoyl"/>
    <property type="match status" value="1"/>
</dbReference>
<sequence>MRICAPFAGIVRYHVVAGQEVRAGDIIATVEATKLEAPVPSPGPGVIAGLALPEFADVLGGDLLAEVEEK</sequence>
<dbReference type="KEGG" id="cpho:CPHO_06610"/>
<feature type="domain" description="Lipoyl-binding" evidence="1">
    <location>
        <begin position="9"/>
        <end position="66"/>
    </location>
</feature>
<dbReference type="OrthoDB" id="4414160at2"/>
<organism evidence="2 3">
    <name type="scientific">Corynebacterium phocae</name>
    <dbReference type="NCBI Taxonomy" id="161895"/>
    <lineage>
        <taxon>Bacteria</taxon>
        <taxon>Bacillati</taxon>
        <taxon>Actinomycetota</taxon>
        <taxon>Actinomycetes</taxon>
        <taxon>Mycobacteriales</taxon>
        <taxon>Corynebacteriaceae</taxon>
        <taxon>Corynebacterium</taxon>
    </lineage>
</organism>
<evidence type="ECO:0000259" key="1">
    <source>
        <dbReference type="Pfam" id="PF00364"/>
    </source>
</evidence>
<evidence type="ECO:0000313" key="2">
    <source>
        <dbReference type="EMBL" id="APT92619.1"/>
    </source>
</evidence>
<dbReference type="CDD" id="cd06850">
    <property type="entry name" value="biotinyl_domain"/>
    <property type="match status" value="1"/>
</dbReference>
<dbReference type="AlphaFoldDB" id="A0A1L7D390"/>
<dbReference type="RefSeq" id="WP_075734273.1">
    <property type="nucleotide sequence ID" value="NZ_CP009249.1"/>
</dbReference>
<proteinExistence type="predicted"/>
<gene>
    <name evidence="2" type="ORF">CPHO_06610</name>
</gene>
<dbReference type="Proteomes" id="UP000185491">
    <property type="component" value="Chromosome"/>
</dbReference>